<keyword evidence="5" id="KW-0677">Repeat</keyword>
<keyword evidence="7" id="KW-0496">Mitochondrion</keyword>
<evidence type="ECO:0000256" key="3">
    <source>
        <dbReference type="ARBA" id="ARBA00022448"/>
    </source>
</evidence>
<evidence type="ECO:0000256" key="2">
    <source>
        <dbReference type="ARBA" id="ARBA00006375"/>
    </source>
</evidence>
<dbReference type="InterPro" id="IPR050567">
    <property type="entry name" value="Mitochondrial_Carrier"/>
</dbReference>
<organism evidence="12 13">
    <name type="scientific">Tropilaelaps mercedesae</name>
    <dbReference type="NCBI Taxonomy" id="418985"/>
    <lineage>
        <taxon>Eukaryota</taxon>
        <taxon>Metazoa</taxon>
        <taxon>Ecdysozoa</taxon>
        <taxon>Arthropoda</taxon>
        <taxon>Chelicerata</taxon>
        <taxon>Arachnida</taxon>
        <taxon>Acari</taxon>
        <taxon>Parasitiformes</taxon>
        <taxon>Mesostigmata</taxon>
        <taxon>Gamasina</taxon>
        <taxon>Dermanyssoidea</taxon>
        <taxon>Laelapidae</taxon>
        <taxon>Tropilaelaps</taxon>
    </lineage>
</organism>
<gene>
    <name evidence="12" type="ORF">BIW11_06694</name>
</gene>
<evidence type="ECO:0000256" key="1">
    <source>
        <dbReference type="ARBA" id="ARBA00004225"/>
    </source>
</evidence>
<comment type="similarity">
    <text evidence="2 10">Belongs to the mitochondrial carrier (TC 2.A.29) family.</text>
</comment>
<feature type="repeat" description="Solcar" evidence="9">
    <location>
        <begin position="18"/>
        <end position="109"/>
    </location>
</feature>
<name>A0A1V9XWZ7_9ACAR</name>
<feature type="repeat" description="Solcar" evidence="9">
    <location>
        <begin position="221"/>
        <end position="306"/>
    </location>
</feature>
<dbReference type="Proteomes" id="UP000192247">
    <property type="component" value="Unassembled WGS sequence"/>
</dbReference>
<dbReference type="Gene3D" id="1.50.40.10">
    <property type="entry name" value="Mitochondrial carrier domain"/>
    <property type="match status" value="2"/>
</dbReference>
<keyword evidence="8 9" id="KW-0472">Membrane</keyword>
<protein>
    <submittedName>
        <fullName evidence="12">Mitochondrial carnitine/acylcarnitine carrier protein-like</fullName>
    </submittedName>
</protein>
<keyword evidence="4 9" id="KW-0812">Transmembrane</keyword>
<dbReference type="EMBL" id="MNPL01002742">
    <property type="protein sequence ID" value="OQR78010.1"/>
    <property type="molecule type" value="Genomic_DNA"/>
</dbReference>
<reference evidence="12 13" key="1">
    <citation type="journal article" date="2017" name="Gigascience">
        <title>Draft genome of the honey bee ectoparasitic mite, Tropilaelaps mercedesae, is shaped by the parasitic life history.</title>
        <authorList>
            <person name="Dong X."/>
            <person name="Armstrong S.D."/>
            <person name="Xia D."/>
            <person name="Makepeace B.L."/>
            <person name="Darby A.C."/>
            <person name="Kadowaki T."/>
        </authorList>
    </citation>
    <scope>NUCLEOTIDE SEQUENCE [LARGE SCALE GENOMIC DNA]</scope>
    <source>
        <strain evidence="12">Wuxi-XJTLU</strain>
    </source>
</reference>
<evidence type="ECO:0000256" key="5">
    <source>
        <dbReference type="ARBA" id="ARBA00022737"/>
    </source>
</evidence>
<keyword evidence="6 11" id="KW-1133">Transmembrane helix</keyword>
<comment type="caution">
    <text evidence="12">The sequence shown here is derived from an EMBL/GenBank/DDBJ whole genome shotgun (WGS) entry which is preliminary data.</text>
</comment>
<dbReference type="InterPro" id="IPR018108">
    <property type="entry name" value="MCP_transmembrane"/>
</dbReference>
<dbReference type="PROSITE" id="PS50920">
    <property type="entry name" value="SOLCAR"/>
    <property type="match status" value="3"/>
</dbReference>
<dbReference type="Pfam" id="PF00153">
    <property type="entry name" value="Mito_carr"/>
    <property type="match status" value="3"/>
</dbReference>
<dbReference type="InParanoid" id="A0A1V9XWZ7"/>
<feature type="transmembrane region" description="Helical" evidence="11">
    <location>
        <begin position="85"/>
        <end position="106"/>
    </location>
</feature>
<feature type="transmembrane region" description="Helical" evidence="11">
    <location>
        <begin position="118"/>
        <end position="139"/>
    </location>
</feature>
<evidence type="ECO:0000256" key="6">
    <source>
        <dbReference type="ARBA" id="ARBA00022989"/>
    </source>
</evidence>
<evidence type="ECO:0000256" key="11">
    <source>
        <dbReference type="SAM" id="Phobius"/>
    </source>
</evidence>
<sequence length="313" mass="33878">MPEGNSNTKAEGDGNRKVSPVKEFFAGGFGGICLVASGHPLDTIKVRLQTMPKPAAGQEPLYKGTFDCAKKTITKEGIRGLYKGMAAPIMGVTPMYAVCFLGFGIGKMLQQNDSSERLRYHQLFMAGMLSGVFTTAIMAPGERIKCLLQVQQAGATSGEVTNYKGPVDCAQQLYRTGGLKSIYKGTCATLLRDVPASGMYFMTYEWLQAVLTPQGGNRSDLSIAKTLFAGGMAGVFNWLVAIPPDVLKSRLQTAPEGKYVGVRDVFRETMRVEGIRAFYKGCTPVMIRAFPANAACFIGFEVALKVLNMVFPE</sequence>
<dbReference type="GO" id="GO:0015227">
    <property type="term" value="F:O-acyl-L-carnitine transmembrane transporter activity"/>
    <property type="evidence" value="ECO:0007669"/>
    <property type="project" value="TreeGrafter"/>
</dbReference>
<dbReference type="OrthoDB" id="14252at2759"/>
<evidence type="ECO:0000256" key="4">
    <source>
        <dbReference type="ARBA" id="ARBA00022692"/>
    </source>
</evidence>
<dbReference type="GO" id="GO:1902603">
    <property type="term" value="P:carnitine transmembrane transport"/>
    <property type="evidence" value="ECO:0007669"/>
    <property type="project" value="TreeGrafter"/>
</dbReference>
<proteinExistence type="inferred from homology"/>
<dbReference type="PANTHER" id="PTHR45624:SF4">
    <property type="entry name" value="CONGESTED-LIKE TRACHEA PROTEIN-RELATED"/>
    <property type="match status" value="1"/>
</dbReference>
<dbReference type="FunFam" id="1.50.40.10:FF:000051">
    <property type="entry name" value="Mitochondrial carnitine/acylcarnitine carrier protein"/>
    <property type="match status" value="1"/>
</dbReference>
<evidence type="ECO:0000256" key="7">
    <source>
        <dbReference type="ARBA" id="ARBA00023128"/>
    </source>
</evidence>
<dbReference type="SUPFAM" id="SSF103506">
    <property type="entry name" value="Mitochondrial carrier"/>
    <property type="match status" value="1"/>
</dbReference>
<accession>A0A1V9XWZ7</accession>
<feature type="repeat" description="Solcar" evidence="9">
    <location>
        <begin position="118"/>
        <end position="210"/>
    </location>
</feature>
<comment type="subcellular location">
    <subcellularLocation>
        <location evidence="1">Mitochondrion membrane</location>
        <topology evidence="1">Multi-pass membrane protein</topology>
    </subcellularLocation>
</comment>
<dbReference type="AlphaFoldDB" id="A0A1V9XWZ7"/>
<dbReference type="FunCoup" id="A0A1V9XWZ7">
    <property type="interactions" value="1112"/>
</dbReference>
<keyword evidence="3 10" id="KW-0813">Transport</keyword>
<dbReference type="GO" id="GO:0006839">
    <property type="term" value="P:mitochondrial transport"/>
    <property type="evidence" value="ECO:0007669"/>
    <property type="project" value="TreeGrafter"/>
</dbReference>
<evidence type="ECO:0000256" key="10">
    <source>
        <dbReference type="RuleBase" id="RU000488"/>
    </source>
</evidence>
<dbReference type="FunFam" id="1.50.40.10:FF:000040">
    <property type="entry name" value="mitochondrial carnitine/acylcarnitine carrier protein"/>
    <property type="match status" value="1"/>
</dbReference>
<dbReference type="PANTHER" id="PTHR45624">
    <property type="entry name" value="MITOCHONDRIAL BASIC AMINO ACIDS TRANSPORTER-RELATED"/>
    <property type="match status" value="1"/>
</dbReference>
<evidence type="ECO:0000313" key="13">
    <source>
        <dbReference type="Proteomes" id="UP000192247"/>
    </source>
</evidence>
<dbReference type="STRING" id="418985.A0A1V9XWZ7"/>
<evidence type="ECO:0000313" key="12">
    <source>
        <dbReference type="EMBL" id="OQR78010.1"/>
    </source>
</evidence>
<evidence type="ECO:0000256" key="8">
    <source>
        <dbReference type="ARBA" id="ARBA00023136"/>
    </source>
</evidence>
<dbReference type="GO" id="GO:0031966">
    <property type="term" value="C:mitochondrial membrane"/>
    <property type="evidence" value="ECO:0007669"/>
    <property type="project" value="UniProtKB-SubCell"/>
</dbReference>
<keyword evidence="13" id="KW-1185">Reference proteome</keyword>
<dbReference type="InterPro" id="IPR023395">
    <property type="entry name" value="MCP_dom_sf"/>
</dbReference>
<evidence type="ECO:0000256" key="9">
    <source>
        <dbReference type="PROSITE-ProRule" id="PRU00282"/>
    </source>
</evidence>